<comment type="cofactor">
    <cofactor evidence="6">
        <name>Mn(2+)</name>
        <dbReference type="ChEBI" id="CHEBI:29035"/>
    </cofactor>
    <text evidence="6">Binds 2 manganese ions.</text>
</comment>
<protein>
    <recommendedName>
        <fullName evidence="6 7">Phosphopentomutase</fullName>
        <ecNumber evidence="6 7">5.4.2.7</ecNumber>
    </recommendedName>
    <alternativeName>
        <fullName evidence="6">Phosphodeoxyribomutase</fullName>
    </alternativeName>
</protein>
<comment type="catalytic activity">
    <reaction evidence="6">
        <text>2-deoxy-alpha-D-ribose 1-phosphate = 2-deoxy-D-ribose 5-phosphate</text>
        <dbReference type="Rhea" id="RHEA:27658"/>
        <dbReference type="ChEBI" id="CHEBI:57259"/>
        <dbReference type="ChEBI" id="CHEBI:62877"/>
        <dbReference type="EC" id="5.4.2.7"/>
    </reaction>
</comment>
<feature type="binding site" evidence="6">
    <location>
        <position position="288"/>
    </location>
    <ligand>
        <name>Mn(2+)</name>
        <dbReference type="ChEBI" id="CHEBI:29035"/>
        <label>2</label>
    </ligand>
</feature>
<evidence type="ECO:0000313" key="9">
    <source>
        <dbReference type="EMBL" id="SET09842.1"/>
    </source>
</evidence>
<dbReference type="Pfam" id="PF01676">
    <property type="entry name" value="Metalloenzyme"/>
    <property type="match status" value="1"/>
</dbReference>
<feature type="binding site" evidence="6">
    <location>
        <position position="341"/>
    </location>
    <ligand>
        <name>Mn(2+)</name>
        <dbReference type="ChEBI" id="CHEBI:29035"/>
        <label>2</label>
    </ligand>
</feature>
<dbReference type="SUPFAM" id="SSF53649">
    <property type="entry name" value="Alkaline phosphatase-like"/>
    <property type="match status" value="1"/>
</dbReference>
<dbReference type="GO" id="GO:0030145">
    <property type="term" value="F:manganese ion binding"/>
    <property type="evidence" value="ECO:0007669"/>
    <property type="project" value="UniProtKB-UniRule"/>
</dbReference>
<evidence type="ECO:0000256" key="1">
    <source>
        <dbReference type="ARBA" id="ARBA00010373"/>
    </source>
</evidence>
<dbReference type="InterPro" id="IPR006124">
    <property type="entry name" value="Metalloenzyme"/>
</dbReference>
<sequence length="394" mass="43340">MKRVFLIVLDSFGIGEMPDADSFGDAGSNTIKACSTSSRFYIPNMKKLGLLNIDGVDVSPCNADWCKEDVSLNGAYGRMTEVSKGKDTTTGHWEIAGHISNQPLPTFPNGFPKELLDKFEEATGRKVLCNKPYSGTDVIRDYGEEHMKTGALIVYTSADSVFQIAAHESIVPIEELYRYCEIARDLCTGQYGVGRVIARPFVGEPGNFTRTPRRHDYSLVPPGVTMLDQLLEAGKDVIAVGKIHDIFAGKGIGSMVRTSGNAEGIERTIEYTKQDFEGVCFVNLVDFDMLYGHRNDVEGYANALSYFDEHLPAIMEGLREDDILMITADHGCDPSTPSTDHSREYTPLLIYGSKIKGGTNFGTRESFADIAATILDYFEIPSKVKGTSILSEIM</sequence>
<evidence type="ECO:0000259" key="8">
    <source>
        <dbReference type="Pfam" id="PF01676"/>
    </source>
</evidence>
<dbReference type="InterPro" id="IPR010045">
    <property type="entry name" value="DeoB"/>
</dbReference>
<organism evidence="9 10">
    <name type="scientific">[Clostridium] polysaccharolyticum</name>
    <dbReference type="NCBI Taxonomy" id="29364"/>
    <lineage>
        <taxon>Bacteria</taxon>
        <taxon>Bacillati</taxon>
        <taxon>Bacillota</taxon>
        <taxon>Clostridia</taxon>
        <taxon>Lachnospirales</taxon>
        <taxon>Lachnospiraceae</taxon>
    </lineage>
</organism>
<keyword evidence="5 6" id="KW-0413">Isomerase</keyword>
<dbReference type="Gene3D" id="3.30.70.1250">
    <property type="entry name" value="Phosphopentomutase"/>
    <property type="match status" value="1"/>
</dbReference>
<keyword evidence="10" id="KW-1185">Reference proteome</keyword>
<dbReference type="CDD" id="cd16009">
    <property type="entry name" value="PPM"/>
    <property type="match status" value="1"/>
</dbReference>
<dbReference type="PIRSF" id="PIRSF001491">
    <property type="entry name" value="Ppentomutase"/>
    <property type="match status" value="1"/>
</dbReference>
<feature type="binding site" evidence="6">
    <location>
        <position position="330"/>
    </location>
    <ligand>
        <name>Mn(2+)</name>
        <dbReference type="ChEBI" id="CHEBI:29035"/>
        <label>1</label>
    </ligand>
</feature>
<dbReference type="STRING" id="29364.SAMN04487772_10869"/>
<dbReference type="GO" id="GO:0006015">
    <property type="term" value="P:5-phosphoribose 1-diphosphate biosynthetic process"/>
    <property type="evidence" value="ECO:0007669"/>
    <property type="project" value="UniProtKB-UniPathway"/>
</dbReference>
<keyword evidence="2 6" id="KW-0963">Cytoplasm</keyword>
<feature type="binding site" evidence="6">
    <location>
        <position position="293"/>
    </location>
    <ligand>
        <name>Mn(2+)</name>
        <dbReference type="ChEBI" id="CHEBI:29035"/>
        <label>2</label>
    </ligand>
</feature>
<dbReference type="Gene3D" id="3.40.720.10">
    <property type="entry name" value="Alkaline Phosphatase, subunit A"/>
    <property type="match status" value="1"/>
</dbReference>
<comment type="function">
    <text evidence="6">Isomerase that catalyzes the conversion of deoxy-ribose 1-phosphate (dRib-1-P) and ribose 1-phosphate (Rib-1-P) to deoxy-ribose 5-phosphate (dRib-5-P) and ribose 5-phosphate (Rib-5-P), respectively.</text>
</comment>
<dbReference type="InterPro" id="IPR017850">
    <property type="entry name" value="Alkaline_phosphatase_core_sf"/>
</dbReference>
<feature type="binding site" evidence="6">
    <location>
        <position position="10"/>
    </location>
    <ligand>
        <name>Mn(2+)</name>
        <dbReference type="ChEBI" id="CHEBI:29035"/>
        <label>1</label>
    </ligand>
</feature>
<comment type="pathway">
    <text evidence="6">Carbohydrate degradation; 2-deoxy-D-ribose 1-phosphate degradation; D-glyceraldehyde 3-phosphate and acetaldehyde from 2-deoxy-alpha-D-ribose 1-phosphate: step 1/2.</text>
</comment>
<evidence type="ECO:0000256" key="5">
    <source>
        <dbReference type="ARBA" id="ARBA00023235"/>
    </source>
</evidence>
<dbReference type="EC" id="5.4.2.7" evidence="6 7"/>
<dbReference type="OrthoDB" id="9769930at2"/>
<dbReference type="PANTHER" id="PTHR21110:SF0">
    <property type="entry name" value="PHOSPHOPENTOMUTASE"/>
    <property type="match status" value="1"/>
</dbReference>
<evidence type="ECO:0000256" key="2">
    <source>
        <dbReference type="ARBA" id="ARBA00022490"/>
    </source>
</evidence>
<keyword evidence="4 6" id="KW-0464">Manganese</keyword>
<comment type="similarity">
    <text evidence="1 6">Belongs to the phosphopentomutase family.</text>
</comment>
<feature type="binding site" evidence="6">
    <location>
        <position position="329"/>
    </location>
    <ligand>
        <name>Mn(2+)</name>
        <dbReference type="ChEBI" id="CHEBI:29035"/>
        <label>1</label>
    </ligand>
</feature>
<dbReference type="AlphaFoldDB" id="A0A1I0BS94"/>
<feature type="domain" description="Metalloenzyme" evidence="8">
    <location>
        <begin position="2"/>
        <end position="380"/>
    </location>
</feature>
<dbReference type="UniPathway" id="UPA00087">
    <property type="reaction ID" value="UER00173"/>
</dbReference>
<dbReference type="GO" id="GO:0009117">
    <property type="term" value="P:nucleotide metabolic process"/>
    <property type="evidence" value="ECO:0007669"/>
    <property type="project" value="UniProtKB-UniRule"/>
</dbReference>
<evidence type="ECO:0000256" key="4">
    <source>
        <dbReference type="ARBA" id="ARBA00023211"/>
    </source>
</evidence>
<dbReference type="HAMAP" id="MF_00740">
    <property type="entry name" value="Phosphopentomut"/>
    <property type="match status" value="1"/>
</dbReference>
<gene>
    <name evidence="6" type="primary">deoB</name>
    <name evidence="9" type="ORF">SAMN04487772_10869</name>
</gene>
<dbReference type="Proteomes" id="UP000199800">
    <property type="component" value="Unassembled WGS sequence"/>
</dbReference>
<evidence type="ECO:0000256" key="6">
    <source>
        <dbReference type="HAMAP-Rule" id="MF_00740"/>
    </source>
</evidence>
<dbReference type="SUPFAM" id="SSF143856">
    <property type="entry name" value="DeoB insert domain-like"/>
    <property type="match status" value="1"/>
</dbReference>
<evidence type="ECO:0000256" key="3">
    <source>
        <dbReference type="ARBA" id="ARBA00022723"/>
    </source>
</evidence>
<keyword evidence="3 6" id="KW-0479">Metal-binding</keyword>
<reference evidence="9 10" key="1">
    <citation type="submission" date="2016-10" db="EMBL/GenBank/DDBJ databases">
        <authorList>
            <person name="de Groot N.N."/>
        </authorList>
    </citation>
    <scope>NUCLEOTIDE SEQUENCE [LARGE SCALE GENOMIC DNA]</scope>
    <source>
        <strain evidence="9 10">DSM 1801</strain>
    </source>
</reference>
<dbReference type="GO" id="GO:0006018">
    <property type="term" value="P:2-deoxyribose 1-phosphate catabolic process"/>
    <property type="evidence" value="ECO:0007669"/>
    <property type="project" value="UniProtKB-UniRule"/>
</dbReference>
<accession>A0A1I0BS94</accession>
<dbReference type="GO" id="GO:0005829">
    <property type="term" value="C:cytosol"/>
    <property type="evidence" value="ECO:0007669"/>
    <property type="project" value="TreeGrafter"/>
</dbReference>
<comment type="subcellular location">
    <subcellularLocation>
        <location evidence="6">Cytoplasm</location>
    </subcellularLocation>
</comment>
<name>A0A1I0BS94_9FIRM</name>
<dbReference type="GO" id="GO:0008973">
    <property type="term" value="F:phosphopentomutase activity"/>
    <property type="evidence" value="ECO:0007669"/>
    <property type="project" value="UniProtKB-UniRule"/>
</dbReference>
<dbReference type="GO" id="GO:0000287">
    <property type="term" value="F:magnesium ion binding"/>
    <property type="evidence" value="ECO:0007669"/>
    <property type="project" value="UniProtKB-UniRule"/>
</dbReference>
<dbReference type="NCBIfam" id="TIGR01696">
    <property type="entry name" value="deoB"/>
    <property type="match status" value="1"/>
</dbReference>
<dbReference type="EMBL" id="FOHN01000008">
    <property type="protein sequence ID" value="SET09842.1"/>
    <property type="molecule type" value="Genomic_DNA"/>
</dbReference>
<dbReference type="InterPro" id="IPR024052">
    <property type="entry name" value="Phosphopentomutase_DeoB_cap_sf"/>
</dbReference>
<dbReference type="NCBIfam" id="NF003766">
    <property type="entry name" value="PRK05362.1"/>
    <property type="match status" value="1"/>
</dbReference>
<dbReference type="RefSeq" id="WP_092477547.1">
    <property type="nucleotide sequence ID" value="NZ_FOHN01000008.1"/>
</dbReference>
<evidence type="ECO:0000313" key="10">
    <source>
        <dbReference type="Proteomes" id="UP000199800"/>
    </source>
</evidence>
<evidence type="ECO:0000256" key="7">
    <source>
        <dbReference type="NCBIfam" id="TIGR01696"/>
    </source>
</evidence>
<comment type="catalytic activity">
    <reaction evidence="6">
        <text>alpha-D-ribose 1-phosphate = D-ribose 5-phosphate</text>
        <dbReference type="Rhea" id="RHEA:18793"/>
        <dbReference type="ChEBI" id="CHEBI:57720"/>
        <dbReference type="ChEBI" id="CHEBI:78346"/>
        <dbReference type="EC" id="5.4.2.7"/>
    </reaction>
</comment>
<dbReference type="PANTHER" id="PTHR21110">
    <property type="entry name" value="PHOSPHOPENTOMUTASE"/>
    <property type="match status" value="1"/>
</dbReference>
<dbReference type="GO" id="GO:0043094">
    <property type="term" value="P:metabolic compound salvage"/>
    <property type="evidence" value="ECO:0007669"/>
    <property type="project" value="UniProtKB-UniRule"/>
</dbReference>
<proteinExistence type="inferred from homology"/>
<dbReference type="FunFam" id="3.30.70.1250:FF:000001">
    <property type="entry name" value="Phosphopentomutase"/>
    <property type="match status" value="1"/>
</dbReference>